<evidence type="ECO:0000313" key="3">
    <source>
        <dbReference type="EMBL" id="ROR25327.1"/>
    </source>
</evidence>
<accession>A0A3N1XKR9</accession>
<name>A0A3N1XKR9_9FIRM</name>
<reference evidence="3 4" key="1">
    <citation type="submission" date="2018-11" db="EMBL/GenBank/DDBJ databases">
        <title>Genomic Encyclopedia of Type Strains, Phase IV (KMG-IV): sequencing the most valuable type-strain genomes for metagenomic binning, comparative biology and taxonomic classification.</title>
        <authorList>
            <person name="Goeker M."/>
        </authorList>
    </citation>
    <scope>NUCLEOTIDE SEQUENCE [LARGE SCALE GENOMIC DNA]</scope>
    <source>
        <strain evidence="3 4">DSM 26537</strain>
    </source>
</reference>
<evidence type="ECO:0000313" key="4">
    <source>
        <dbReference type="Proteomes" id="UP000273083"/>
    </source>
</evidence>
<dbReference type="InterPro" id="IPR045611">
    <property type="entry name" value="DUF6449"/>
</dbReference>
<comment type="caution">
    <text evidence="3">The sequence shown here is derived from an EMBL/GenBank/DDBJ whole genome shotgun (WGS) entry which is preliminary data.</text>
</comment>
<feature type="transmembrane region" description="Helical" evidence="1">
    <location>
        <begin position="71"/>
        <end position="92"/>
    </location>
</feature>
<dbReference type="AlphaFoldDB" id="A0A3N1XKR9"/>
<feature type="domain" description="DUF6449" evidence="2">
    <location>
        <begin position="456"/>
        <end position="552"/>
    </location>
</feature>
<gene>
    <name evidence="3" type="ORF">EDD66_11189</name>
</gene>
<feature type="transmembrane region" description="Helical" evidence="1">
    <location>
        <begin position="20"/>
        <end position="41"/>
    </location>
</feature>
<evidence type="ECO:0000259" key="2">
    <source>
        <dbReference type="Pfam" id="PF20047"/>
    </source>
</evidence>
<dbReference type="Proteomes" id="UP000273083">
    <property type="component" value="Unassembled WGS sequence"/>
</dbReference>
<organism evidence="3 4">
    <name type="scientific">Mobilisporobacter senegalensis</name>
    <dbReference type="NCBI Taxonomy" id="1329262"/>
    <lineage>
        <taxon>Bacteria</taxon>
        <taxon>Bacillati</taxon>
        <taxon>Bacillota</taxon>
        <taxon>Clostridia</taxon>
        <taxon>Lachnospirales</taxon>
        <taxon>Lachnospiraceae</taxon>
        <taxon>Mobilisporobacter</taxon>
    </lineage>
</organism>
<feature type="transmembrane region" description="Helical" evidence="1">
    <location>
        <begin position="317"/>
        <end position="338"/>
    </location>
</feature>
<feature type="transmembrane region" description="Helical" evidence="1">
    <location>
        <begin position="149"/>
        <end position="173"/>
    </location>
</feature>
<feature type="transmembrane region" description="Helical" evidence="1">
    <location>
        <begin position="180"/>
        <end position="200"/>
    </location>
</feature>
<feature type="transmembrane region" description="Helical" evidence="1">
    <location>
        <begin position="350"/>
        <end position="371"/>
    </location>
</feature>
<protein>
    <submittedName>
        <fullName evidence="3">ABC-2 type transport system permease protein</fullName>
    </submittedName>
</protein>
<keyword evidence="1" id="KW-0812">Transmembrane</keyword>
<dbReference type="Pfam" id="PF20047">
    <property type="entry name" value="DUF6449"/>
    <property type="match status" value="1"/>
</dbReference>
<dbReference type="EMBL" id="RJVG01000011">
    <property type="protein sequence ID" value="ROR25327.1"/>
    <property type="molecule type" value="Genomic_DNA"/>
</dbReference>
<keyword evidence="1" id="KW-1133">Transmembrane helix</keyword>
<feature type="transmembrane region" description="Helical" evidence="1">
    <location>
        <begin position="288"/>
        <end position="305"/>
    </location>
</feature>
<keyword evidence="1" id="KW-0472">Membrane</keyword>
<proteinExistence type="predicted"/>
<feature type="transmembrane region" description="Helical" evidence="1">
    <location>
        <begin position="246"/>
        <end position="268"/>
    </location>
</feature>
<dbReference type="RefSeq" id="WP_123610464.1">
    <property type="nucleotide sequence ID" value="NZ_RJVG01000011.1"/>
</dbReference>
<evidence type="ECO:0000256" key="1">
    <source>
        <dbReference type="SAM" id="Phobius"/>
    </source>
</evidence>
<feature type="transmembrane region" description="Helical" evidence="1">
    <location>
        <begin position="113"/>
        <end position="137"/>
    </location>
</feature>
<keyword evidence="4" id="KW-1185">Reference proteome</keyword>
<dbReference type="OrthoDB" id="1643401at2"/>
<sequence>MTSKSLFFKILIEDLKRRIWTIVLASIVFFLYFPILGTLMIGNYNQNIYDLKEYKERLLDRILGFMGPQDYMVAAITVIGAVICGLSGFFYLHSKKKVDFYHSLPVRREVLFGVSYINGVLIYIIPYIANIIVYSIILQLNGLMNTEMFTTTLSAIGINILFYILIYTVVIIAVMLTGNFVISVFGTGVFFLYGPMLMMLKEIYYLSFFKTYYTQVNTFSEMFTFLSPIGSYVDVASRVGVNDQGIGRSILITILVIILFIAFALFLYKKRPSEAASKAMAFSISKPVIKFLLVIPLSLGGGIIFREITDRSSNGWFIFGLLFALIFVYAVIEVIYNFDIRSAFNHKKHLLICGIIIAVVACIFKFDVFHYDTYIPKKDSIRSVSVSISGLDEFTQYHDWELINGSYLNYMNSQNYQLEFMKLTDIDAAYDMAISGIKNIDVTENDAKYLYYNVKFHLKSGREISRSYQLKTSESYGMLSDIYGNQEFKEGHYPIYKSDINLITEISCYNRLQNKQITLNQNEKKELIDMFKEELSKLTLEEISNASPAAVLSLQMYNINENYNIYPSFEKTIAFLKSHGFDAENKVEAKNIKQITIQNYRTGVTKGYDIMYKDADFSYSQVENGYIDSDGTLRTVTYDNTKDAEKIEEIFPDLVDNDYYWRNQSVIDVEDSIGVEVVIRKDEFGNEGRYSYQFRKGAIPDFVKEAIELETSN</sequence>